<feature type="compositionally biased region" description="Low complexity" evidence="2">
    <location>
        <begin position="143"/>
        <end position="177"/>
    </location>
</feature>
<feature type="region of interest" description="Disordered" evidence="2">
    <location>
        <begin position="34"/>
        <end position="61"/>
    </location>
</feature>
<dbReference type="SUPFAM" id="SSF56104">
    <property type="entry name" value="SAICAR synthase-like"/>
    <property type="match status" value="1"/>
</dbReference>
<evidence type="ECO:0000256" key="2">
    <source>
        <dbReference type="SAM" id="MobiDB-lite"/>
    </source>
</evidence>
<dbReference type="InterPro" id="IPR002498">
    <property type="entry name" value="PInositol-4-P-4/5-kinase_core"/>
</dbReference>
<dbReference type="Pfam" id="PF01504">
    <property type="entry name" value="PIP5K"/>
    <property type="match status" value="1"/>
</dbReference>
<evidence type="ECO:0000313" key="5">
    <source>
        <dbReference type="Proteomes" id="UP001151518"/>
    </source>
</evidence>
<dbReference type="PANTHER" id="PTHR23086">
    <property type="entry name" value="PHOSPHATIDYLINOSITOL-4-PHOSPHATE 5-KINASE"/>
    <property type="match status" value="1"/>
</dbReference>
<dbReference type="EMBL" id="JANBTW010000003">
    <property type="protein sequence ID" value="KAJ2680826.1"/>
    <property type="molecule type" value="Genomic_DNA"/>
</dbReference>
<dbReference type="InterPro" id="IPR027484">
    <property type="entry name" value="PInositol-4-P-5-kinase_N"/>
</dbReference>
<dbReference type="GO" id="GO:0046854">
    <property type="term" value="P:phosphatidylinositol phosphate biosynthetic process"/>
    <property type="evidence" value="ECO:0007669"/>
    <property type="project" value="TreeGrafter"/>
</dbReference>
<feature type="compositionally biased region" description="Low complexity" evidence="2">
    <location>
        <begin position="637"/>
        <end position="653"/>
    </location>
</feature>
<feature type="compositionally biased region" description="Polar residues" evidence="2">
    <location>
        <begin position="295"/>
        <end position="309"/>
    </location>
</feature>
<dbReference type="Gene3D" id="3.30.810.10">
    <property type="entry name" value="2-Layer Sandwich"/>
    <property type="match status" value="1"/>
</dbReference>
<dbReference type="PROSITE" id="PS51455">
    <property type="entry name" value="PIPK"/>
    <property type="match status" value="1"/>
</dbReference>
<dbReference type="Gene3D" id="3.30.800.10">
    <property type="entry name" value="Phosphatidylinositol Phosphate Kinase II Beta"/>
    <property type="match status" value="1"/>
</dbReference>
<evidence type="ECO:0000313" key="4">
    <source>
        <dbReference type="EMBL" id="KAJ2680826.1"/>
    </source>
</evidence>
<dbReference type="GO" id="GO:0005524">
    <property type="term" value="F:ATP binding"/>
    <property type="evidence" value="ECO:0007669"/>
    <property type="project" value="UniProtKB-UniRule"/>
</dbReference>
<dbReference type="Proteomes" id="UP001151518">
    <property type="component" value="Unassembled WGS sequence"/>
</dbReference>
<proteinExistence type="predicted"/>
<name>A0A9W8G7N5_9FUNG</name>
<feature type="compositionally biased region" description="Polar residues" evidence="2">
    <location>
        <begin position="42"/>
        <end position="61"/>
    </location>
</feature>
<organism evidence="4 5">
    <name type="scientific">Coemansia spiralis</name>
    <dbReference type="NCBI Taxonomy" id="417178"/>
    <lineage>
        <taxon>Eukaryota</taxon>
        <taxon>Fungi</taxon>
        <taxon>Fungi incertae sedis</taxon>
        <taxon>Zoopagomycota</taxon>
        <taxon>Kickxellomycotina</taxon>
        <taxon>Kickxellomycetes</taxon>
        <taxon>Kickxellales</taxon>
        <taxon>Kickxellaceae</taxon>
        <taxon>Coemansia</taxon>
    </lineage>
</organism>
<keyword evidence="1" id="KW-0418">Kinase</keyword>
<evidence type="ECO:0000259" key="3">
    <source>
        <dbReference type="PROSITE" id="PS51455"/>
    </source>
</evidence>
<dbReference type="GO" id="GO:0005886">
    <property type="term" value="C:plasma membrane"/>
    <property type="evidence" value="ECO:0007669"/>
    <property type="project" value="TreeGrafter"/>
</dbReference>
<dbReference type="InterPro" id="IPR023610">
    <property type="entry name" value="PInositol-4/5-P-5/4-kinase"/>
</dbReference>
<dbReference type="AlphaFoldDB" id="A0A9W8G7N5"/>
<feature type="region of interest" description="Disordered" evidence="2">
    <location>
        <begin position="243"/>
        <end position="309"/>
    </location>
</feature>
<feature type="region of interest" description="Disordered" evidence="2">
    <location>
        <begin position="110"/>
        <end position="177"/>
    </location>
</feature>
<dbReference type="CDD" id="cd17303">
    <property type="entry name" value="PIPKc_PIP5K_yeast_like"/>
    <property type="match status" value="1"/>
</dbReference>
<keyword evidence="1" id="KW-0547">Nucleotide-binding</keyword>
<dbReference type="GO" id="GO:0016308">
    <property type="term" value="F:1-phosphatidylinositol-4-phosphate 5-kinase activity"/>
    <property type="evidence" value="ECO:0007669"/>
    <property type="project" value="UniProtKB-EC"/>
</dbReference>
<dbReference type="InterPro" id="IPR027483">
    <property type="entry name" value="PInositol-4-P-4/5-kinase_C_sf"/>
</dbReference>
<accession>A0A9W8G7N5</accession>
<feature type="domain" description="PIPK" evidence="3">
    <location>
        <begin position="751"/>
        <end position="1145"/>
    </location>
</feature>
<protein>
    <submittedName>
        <fullName evidence="4">Phosphatidylinositol-4-phosphate 5-kinase</fullName>
        <ecNumber evidence="4">2.7.1.68</ecNumber>
    </submittedName>
</protein>
<dbReference type="OrthoDB" id="20783at2759"/>
<keyword evidence="1 4" id="KW-0808">Transferase</keyword>
<keyword evidence="1" id="KW-0067">ATP-binding</keyword>
<comment type="caution">
    <text evidence="4">The sequence shown here is derived from an EMBL/GenBank/DDBJ whole genome shotgun (WGS) entry which is preliminary data.</text>
</comment>
<feature type="region of interest" description="Disordered" evidence="2">
    <location>
        <begin position="613"/>
        <end position="668"/>
    </location>
</feature>
<reference evidence="4" key="1">
    <citation type="submission" date="2022-07" db="EMBL/GenBank/DDBJ databases">
        <title>Phylogenomic reconstructions and comparative analyses of Kickxellomycotina fungi.</title>
        <authorList>
            <person name="Reynolds N.K."/>
            <person name="Stajich J.E."/>
            <person name="Barry K."/>
            <person name="Grigoriev I.V."/>
            <person name="Crous P."/>
            <person name="Smith M.E."/>
        </authorList>
    </citation>
    <scope>NUCLEOTIDE SEQUENCE</scope>
    <source>
        <strain evidence="4">NRRL 3115</strain>
    </source>
</reference>
<evidence type="ECO:0000256" key="1">
    <source>
        <dbReference type="PROSITE-ProRule" id="PRU00781"/>
    </source>
</evidence>
<dbReference type="PANTHER" id="PTHR23086:SF8">
    <property type="entry name" value="PHOSPHATIDYLINOSITOL 5-PHOSPHATE 4-KINASE, ISOFORM A"/>
    <property type="match status" value="1"/>
</dbReference>
<dbReference type="SMART" id="SM00330">
    <property type="entry name" value="PIPKc"/>
    <property type="match status" value="1"/>
</dbReference>
<gene>
    <name evidence="4" type="primary">MSS4</name>
    <name evidence="4" type="ORF">GGI25_000462</name>
</gene>
<dbReference type="EC" id="2.7.1.68" evidence="4"/>
<sequence>MVLLAQHNAAHARFDGKGVIQVSPEQHPRKIVTATPHKIASFDSSRSTAPRSSQQPAARQSYDTATAYSSAELDELPFIVSGPLLPIRQAKRGLNPNRNYRIIGMQTIPSSGAHHHSQQQQQQPHPYHSDLAGAIIAPPTPVSASASASASSTSYSSRAQDQPHSVDSASNRSSSSKSTIALVSLPSDSADNRPSFDNEFSGHSHQFRAYDKHQTLDVQELPMEPVQLPAHHISNTAALGHYRHDGHKRQSSSHSQQPYGAESEGRSGSVPVSSLLPGARTSPLSTSRRVPGQASLASNTPSPGIRTSASAEMATQQYLVQRIPTRPSPEIEQQRISGYASFSASQIRLASPRARLYEQQQRSLSPGPDTLEGLSAYSARATADGGTPAYFADSEMDGNSFAALNNKFTPNGSANGGDCDDDDNDDAIYNAARNSWNVSSDDGISCRNDKSGRLKQTERQRKRQAVLPTSVTTEKYHVRPVSILQSNQIVPDRGSPALAVPMESPVDVAYVTNSPYSASASMKSIRNGLSELNDTYAASSADERPAWSEDMHSHFNAHARGKSHASRMMQSGGGRGLHPFGLDHRATSFDLGRIGRLSEVPADRFSGAQSLPRVRISDNADRNGSNRSGLGTAILHSSTRSSERLASLSRAGSYQQPGEKLEDGYDGDSEGILTTKLLPPVQRRNTVAGDKIDDAPSFRQRAAGLKMARNTSDFSGLAYNKDERRPMRNSRRRSTAQNILPIGTQIAPGHANYVLMYNMLTGIRVSVSRCEAKDPRPVRADDYIAAHKYSFDVVGDEMTPSSRYDFKFKDYAPWVFRCIREAFHLSTEDYLVSLTDKYILSEVGSSGKSGSFFYYSQDYRFIIKTVHHTEHKFMREILPQYYEFVRDHPNTLLSRIYGLHRIKLPQGRKVHFIVMSNILPPNKDIHAQFDLKGSLLGRELSPELASKPRACMKDKNWIKMHQRLHLGPSKRHEFVKQLIKDVALLIRLNIMDYSLLIGIHDLNKGNVAKLRDTTLAMFDPQTITVQQQNRMTRAHTIRKKVVHTDPVALDALPRGTVPPLPESMFQELRYSIFYREDGGILSSDRDDNPGPLIYYLGVIDILTPYNMIKRTEHLVKSVVHDGSQISAVNPRKYGLRFLRFMIRSLDGCEDVLPLLEEFERTTYQEICREHRFF</sequence>